<dbReference type="AlphaFoldDB" id="A0A1G4BKN4"/>
<comment type="similarity">
    <text evidence="2 6">Belongs to the GMC oxidoreductase family.</text>
</comment>
<dbReference type="Gene3D" id="4.10.450.10">
    <property type="entry name" value="Glucose Oxidase, domain 2"/>
    <property type="match status" value="1"/>
</dbReference>
<feature type="compositionally biased region" description="Acidic residues" evidence="7">
    <location>
        <begin position="125"/>
        <end position="145"/>
    </location>
</feature>
<reference evidence="10 11" key="1">
    <citation type="submission" date="2016-09" db="EMBL/GenBank/DDBJ databases">
        <authorList>
            <person name="Capua I."/>
            <person name="De Benedictis P."/>
            <person name="Joannis T."/>
            <person name="Lombin L.H."/>
            <person name="Cattoli G."/>
        </authorList>
    </citation>
    <scope>NUCLEOTIDE SEQUENCE [LARGE SCALE GENOMIC DNA]</scope>
    <source>
        <strain evidence="10 11">IMI 309357</strain>
    </source>
</reference>
<dbReference type="Pfam" id="PF05199">
    <property type="entry name" value="GMC_oxred_C"/>
    <property type="match status" value="1"/>
</dbReference>
<dbReference type="PANTHER" id="PTHR11552:SF115">
    <property type="entry name" value="DEHYDROGENASE XPTC-RELATED"/>
    <property type="match status" value="1"/>
</dbReference>
<feature type="compositionally biased region" description="Acidic residues" evidence="7">
    <location>
        <begin position="72"/>
        <end position="94"/>
    </location>
</feature>
<dbReference type="InterPro" id="IPR012132">
    <property type="entry name" value="GMC_OxRdtase"/>
</dbReference>
<evidence type="ECO:0000313" key="10">
    <source>
        <dbReference type="EMBL" id="OHF01857.1"/>
    </source>
</evidence>
<sequence>MRIKDIKKRALRVLSSRKRAKKEQEYELVPISDPTFHKFADLPDNIKAKVWREFYLEPRYYTAELYLKDDKKEDEEHDEEDSDWETCDGETSDDETSKENLSEETTPEENRSEGHVSGERTSEEYTSEEDIAGEEASAEEDDEADNREASRSTDLLIKPSRSYSLPNVSEPIDKDGEEEEKATHRTAFWTLTRHDAQYSDGYHDSIDKGIDLLSRSVAQSVRPQFWFPVWIKDEGEEGPWTMIPPPKHSASKMGASRGINWDTDFVHVKVRFRTCVRESIDWMQNIQNLVIDTKPFRSRRPRHATNTCFWMWTNKETLANLKSIKQIAAPEYQVPFFHTEWCHYQMRHLLRSAAGTPSQWRGIQSELVSHEFWLPPDNLPRQPQWKQFVKDFFEQLATEYDYVIVGGGTSGLTVGDRLTEDGKYTVLVVEYGYYDSQTGMNPRRMFNITSKPCPNLNGRSFDVGIGCVVGGSSSVNGQVFLRGTRDEYNAWKDLGGPGSTWDWDNLLPYFKKGITLAAPDAAQAREYNITYDTQYWGTTSKIYAAFGKGPLQSIMKILYNAMAKMPGMTVPVDSGAGEAGLYWYPMSQDPVQFQRSYARTGHWDGLNRANYEMIVGAKANRILFDGDTATGVQFVSRNNTGAAPVQIKARREVILAAGSVHTPQVLMLSGIGPRAQLEQARIAVKVDLPGVGSNFQDHSYIPSISYQWGIQPPNSGGGGWGGGGPPSLASMIGLPVVSPDRFETLAKAFEAQDPKSHLPSAYTPEQIEGYKQQQKVWARLMRSKNVVFSEMMIYGPGGSVQNLHCMSRGNILLNTAQPESEMVVDYRAASNTIDLDVMAEIIKFMRRYMTTGELAQYQAREVSPGAGVSSDAQLVNWAKGQIIPSVYHPVGTAAKMPREWGGVLDENLLVYGVKKLRVIDASMMPTTVGATTSMTVYAVAEKAADLIKAQTQ</sequence>
<dbReference type="Proteomes" id="UP000176998">
    <property type="component" value="Unassembled WGS sequence"/>
</dbReference>
<dbReference type="Gene3D" id="3.30.560.10">
    <property type="entry name" value="Glucose Oxidase, domain 3"/>
    <property type="match status" value="1"/>
</dbReference>
<gene>
    <name evidence="10" type="ORF">CORC01_02735</name>
</gene>
<dbReference type="GO" id="GO:0016614">
    <property type="term" value="F:oxidoreductase activity, acting on CH-OH group of donors"/>
    <property type="evidence" value="ECO:0007669"/>
    <property type="project" value="InterPro"/>
</dbReference>
<keyword evidence="3 6" id="KW-0285">Flavoprotein</keyword>
<dbReference type="GO" id="GO:0050660">
    <property type="term" value="F:flavin adenine dinucleotide binding"/>
    <property type="evidence" value="ECO:0007669"/>
    <property type="project" value="InterPro"/>
</dbReference>
<evidence type="ECO:0000256" key="2">
    <source>
        <dbReference type="ARBA" id="ARBA00010790"/>
    </source>
</evidence>
<dbReference type="PROSITE" id="PS00624">
    <property type="entry name" value="GMC_OXRED_2"/>
    <property type="match status" value="1"/>
</dbReference>
<evidence type="ECO:0000256" key="7">
    <source>
        <dbReference type="SAM" id="MobiDB-lite"/>
    </source>
</evidence>
<comment type="caution">
    <text evidence="10">The sequence shown here is derived from an EMBL/GenBank/DDBJ whole genome shotgun (WGS) entry which is preliminary data.</text>
</comment>
<feature type="domain" description="Glucose-methanol-choline oxidoreductase N-terminal" evidence="9">
    <location>
        <begin position="658"/>
        <end position="672"/>
    </location>
</feature>
<accession>A0A1G4BKN4</accession>
<dbReference type="SUPFAM" id="SSF54373">
    <property type="entry name" value="FAD-linked reductases, C-terminal domain"/>
    <property type="match status" value="1"/>
</dbReference>
<comment type="cofactor">
    <cofactor evidence="1">
        <name>FAD</name>
        <dbReference type="ChEBI" id="CHEBI:57692"/>
    </cofactor>
</comment>
<protein>
    <submittedName>
        <fullName evidence="10">Glucose oxidase</fullName>
    </submittedName>
</protein>
<dbReference type="Gene3D" id="3.50.50.60">
    <property type="entry name" value="FAD/NAD(P)-binding domain"/>
    <property type="match status" value="1"/>
</dbReference>
<evidence type="ECO:0000256" key="1">
    <source>
        <dbReference type="ARBA" id="ARBA00001974"/>
    </source>
</evidence>
<dbReference type="InterPro" id="IPR027424">
    <property type="entry name" value="Glucose_Oxidase_domain_2"/>
</dbReference>
<keyword evidence="4 6" id="KW-0274">FAD</keyword>
<evidence type="ECO:0000313" key="11">
    <source>
        <dbReference type="Proteomes" id="UP000176998"/>
    </source>
</evidence>
<evidence type="ECO:0000256" key="5">
    <source>
        <dbReference type="ARBA" id="ARBA00023002"/>
    </source>
</evidence>
<dbReference type="Pfam" id="PF00732">
    <property type="entry name" value="GMC_oxred_N"/>
    <property type="match status" value="1"/>
</dbReference>
<feature type="domain" description="Glucose-methanol-choline oxidoreductase N-terminal" evidence="8">
    <location>
        <begin position="466"/>
        <end position="489"/>
    </location>
</feature>
<dbReference type="OrthoDB" id="269227at2759"/>
<dbReference type="SUPFAM" id="SSF51905">
    <property type="entry name" value="FAD/NAD(P)-binding domain"/>
    <property type="match status" value="1"/>
</dbReference>
<evidence type="ECO:0000256" key="3">
    <source>
        <dbReference type="ARBA" id="ARBA00022630"/>
    </source>
</evidence>
<dbReference type="InterPro" id="IPR007867">
    <property type="entry name" value="GMC_OxRtase_C"/>
</dbReference>
<dbReference type="InterPro" id="IPR000172">
    <property type="entry name" value="GMC_OxRdtase_N"/>
</dbReference>
<dbReference type="PANTHER" id="PTHR11552">
    <property type="entry name" value="GLUCOSE-METHANOL-CHOLINE GMC OXIDOREDUCTASE"/>
    <property type="match status" value="1"/>
</dbReference>
<dbReference type="GO" id="GO:0044550">
    <property type="term" value="P:secondary metabolite biosynthetic process"/>
    <property type="evidence" value="ECO:0007669"/>
    <property type="project" value="TreeGrafter"/>
</dbReference>
<dbReference type="PROSITE" id="PS00623">
    <property type="entry name" value="GMC_OXRED_1"/>
    <property type="match status" value="1"/>
</dbReference>
<keyword evidence="5" id="KW-0560">Oxidoreductase</keyword>
<feature type="region of interest" description="Disordered" evidence="7">
    <location>
        <begin position="65"/>
        <end position="181"/>
    </location>
</feature>
<dbReference type="InterPro" id="IPR036188">
    <property type="entry name" value="FAD/NAD-bd_sf"/>
</dbReference>
<evidence type="ECO:0000259" key="8">
    <source>
        <dbReference type="PROSITE" id="PS00623"/>
    </source>
</evidence>
<dbReference type="STRING" id="1209926.A0A1G4BKN4"/>
<evidence type="ECO:0000256" key="6">
    <source>
        <dbReference type="RuleBase" id="RU003968"/>
    </source>
</evidence>
<keyword evidence="11" id="KW-1185">Reference proteome</keyword>
<evidence type="ECO:0000259" key="9">
    <source>
        <dbReference type="PROSITE" id="PS00624"/>
    </source>
</evidence>
<evidence type="ECO:0000256" key="4">
    <source>
        <dbReference type="ARBA" id="ARBA00022827"/>
    </source>
</evidence>
<dbReference type="EMBL" id="MJBS01000016">
    <property type="protein sequence ID" value="OHF01857.1"/>
    <property type="molecule type" value="Genomic_DNA"/>
</dbReference>
<proteinExistence type="inferred from homology"/>
<organism evidence="10 11">
    <name type="scientific">Colletotrichum orchidophilum</name>
    <dbReference type="NCBI Taxonomy" id="1209926"/>
    <lineage>
        <taxon>Eukaryota</taxon>
        <taxon>Fungi</taxon>
        <taxon>Dikarya</taxon>
        <taxon>Ascomycota</taxon>
        <taxon>Pezizomycotina</taxon>
        <taxon>Sordariomycetes</taxon>
        <taxon>Hypocreomycetidae</taxon>
        <taxon>Glomerellales</taxon>
        <taxon>Glomerellaceae</taxon>
        <taxon>Colletotrichum</taxon>
    </lineage>
</organism>
<name>A0A1G4BKN4_9PEZI</name>
<dbReference type="RefSeq" id="XP_022478999.1">
    <property type="nucleotide sequence ID" value="XM_022614385.1"/>
</dbReference>
<feature type="compositionally biased region" description="Basic and acidic residues" evidence="7">
    <location>
        <begin position="108"/>
        <end position="123"/>
    </location>
</feature>
<dbReference type="GeneID" id="34555895"/>